<dbReference type="InterPro" id="IPR036034">
    <property type="entry name" value="PDZ_sf"/>
</dbReference>
<dbReference type="PROSITE" id="PS00141">
    <property type="entry name" value="ASP_PROTEASE"/>
    <property type="match status" value="1"/>
</dbReference>
<evidence type="ECO:0000256" key="1">
    <source>
        <dbReference type="ARBA" id="ARBA00022670"/>
    </source>
</evidence>
<dbReference type="Gene3D" id="2.40.10.120">
    <property type="match status" value="1"/>
</dbReference>
<gene>
    <name evidence="4" type="ORF">COV41_01180</name>
</gene>
<dbReference type="SUPFAM" id="SSF50494">
    <property type="entry name" value="Trypsin-like serine proteases"/>
    <property type="match status" value="1"/>
</dbReference>
<dbReference type="InterPro" id="IPR009003">
    <property type="entry name" value="Peptidase_S1_PA"/>
</dbReference>
<keyword evidence="1" id="KW-0645">Protease</keyword>
<dbReference type="Pfam" id="PF13365">
    <property type="entry name" value="Trypsin_2"/>
    <property type="match status" value="1"/>
</dbReference>
<name>A0A2H0PXW5_9BACT</name>
<sequence>MENQASPLPILKSVSDYEEQVINVVQSSAPSVVSIIVSKDLPVVEEYFINPFQDFGFDVPPGFGIPQYRQKGTQKQEIGGGSGFVISQNGLIVTNKHVVVDTGADYTVLFNNGTKVPAKVIGRGQSLDVAVLKVNADNLKPLPLGDSDALKLGQSVIAIGNALGEFQNTVSVGVVSGLSRTVTVENEVLKNIIQTDAAINAGNSGGPLLDLRGRVIGINTAMARGAQSIGFAIPINQLKKVIQQVLANGKITTAYLGVQYRLITSTIQKQNALPVDYGAWIASSGNSPAVVASSPAQKAGLVDGDIILSLDGKKITQDSPLSDMIQQHNPGDTVTLEVMRQGKIMEFKAVLGER</sequence>
<dbReference type="PRINTS" id="PR00834">
    <property type="entry name" value="PROTEASES2C"/>
</dbReference>
<evidence type="ECO:0000259" key="3">
    <source>
        <dbReference type="SMART" id="SM00228"/>
    </source>
</evidence>
<dbReference type="GO" id="GO:0004190">
    <property type="term" value="F:aspartic-type endopeptidase activity"/>
    <property type="evidence" value="ECO:0007669"/>
    <property type="project" value="InterPro"/>
</dbReference>
<dbReference type="Proteomes" id="UP000236846">
    <property type="component" value="Unassembled WGS sequence"/>
</dbReference>
<organism evidence="4 5">
    <name type="scientific">Candidatus Brennerbacteria bacterium CG11_big_fil_rev_8_21_14_0_20_43_10</name>
    <dbReference type="NCBI Taxonomy" id="1974523"/>
    <lineage>
        <taxon>Bacteria</taxon>
        <taxon>Candidatus Brenneribacteriota</taxon>
    </lineage>
</organism>
<proteinExistence type="predicted"/>
<accession>A0A2H0PXW5</accession>
<keyword evidence="2" id="KW-0378">Hydrolase</keyword>
<dbReference type="SMART" id="SM00228">
    <property type="entry name" value="PDZ"/>
    <property type="match status" value="1"/>
</dbReference>
<dbReference type="GO" id="GO:0004252">
    <property type="term" value="F:serine-type endopeptidase activity"/>
    <property type="evidence" value="ECO:0007669"/>
    <property type="project" value="InterPro"/>
</dbReference>
<dbReference type="InterPro" id="IPR051201">
    <property type="entry name" value="Chloro_Bact_Ser_Proteases"/>
</dbReference>
<dbReference type="GO" id="GO:0006508">
    <property type="term" value="P:proteolysis"/>
    <property type="evidence" value="ECO:0007669"/>
    <property type="project" value="UniProtKB-KW"/>
</dbReference>
<evidence type="ECO:0000313" key="5">
    <source>
        <dbReference type="Proteomes" id="UP000236846"/>
    </source>
</evidence>
<dbReference type="InterPro" id="IPR001940">
    <property type="entry name" value="Peptidase_S1C"/>
</dbReference>
<dbReference type="InterPro" id="IPR001478">
    <property type="entry name" value="PDZ"/>
</dbReference>
<dbReference type="PANTHER" id="PTHR43343:SF3">
    <property type="entry name" value="PROTEASE DO-LIKE 8, CHLOROPLASTIC"/>
    <property type="match status" value="1"/>
</dbReference>
<dbReference type="SUPFAM" id="SSF50156">
    <property type="entry name" value="PDZ domain-like"/>
    <property type="match status" value="1"/>
</dbReference>
<dbReference type="EMBL" id="PCXE01000018">
    <property type="protein sequence ID" value="PIR26564.1"/>
    <property type="molecule type" value="Genomic_DNA"/>
</dbReference>
<evidence type="ECO:0000256" key="2">
    <source>
        <dbReference type="ARBA" id="ARBA00022801"/>
    </source>
</evidence>
<protein>
    <recommendedName>
        <fullName evidence="3">PDZ domain-containing protein</fullName>
    </recommendedName>
</protein>
<dbReference type="Pfam" id="PF13180">
    <property type="entry name" value="PDZ_2"/>
    <property type="match status" value="1"/>
</dbReference>
<evidence type="ECO:0000313" key="4">
    <source>
        <dbReference type="EMBL" id="PIR26564.1"/>
    </source>
</evidence>
<comment type="caution">
    <text evidence="4">The sequence shown here is derived from an EMBL/GenBank/DDBJ whole genome shotgun (WGS) entry which is preliminary data.</text>
</comment>
<dbReference type="PANTHER" id="PTHR43343">
    <property type="entry name" value="PEPTIDASE S12"/>
    <property type="match status" value="1"/>
</dbReference>
<dbReference type="InterPro" id="IPR001969">
    <property type="entry name" value="Aspartic_peptidase_AS"/>
</dbReference>
<dbReference type="Gene3D" id="2.30.42.10">
    <property type="match status" value="1"/>
</dbReference>
<dbReference type="AlphaFoldDB" id="A0A2H0PXW5"/>
<feature type="domain" description="PDZ" evidence="3">
    <location>
        <begin position="254"/>
        <end position="342"/>
    </location>
</feature>
<reference evidence="4 5" key="1">
    <citation type="submission" date="2017-09" db="EMBL/GenBank/DDBJ databases">
        <title>Depth-based differentiation of microbial function through sediment-hosted aquifers and enrichment of novel symbionts in the deep terrestrial subsurface.</title>
        <authorList>
            <person name="Probst A.J."/>
            <person name="Ladd B."/>
            <person name="Jarett J.K."/>
            <person name="Geller-Mcgrath D.E."/>
            <person name="Sieber C.M."/>
            <person name="Emerson J.B."/>
            <person name="Anantharaman K."/>
            <person name="Thomas B.C."/>
            <person name="Malmstrom R."/>
            <person name="Stieglmeier M."/>
            <person name="Klingl A."/>
            <person name="Woyke T."/>
            <person name="Ryan C.M."/>
            <person name="Banfield J.F."/>
        </authorList>
    </citation>
    <scope>NUCLEOTIDE SEQUENCE [LARGE SCALE GENOMIC DNA]</scope>
    <source>
        <strain evidence="4">CG11_big_fil_rev_8_21_14_0_20_43_10</strain>
    </source>
</reference>